<dbReference type="AlphaFoldDB" id="A0A9Q0JPB2"/>
<keyword evidence="5" id="KW-0067">ATP-binding</keyword>
<evidence type="ECO:0000313" key="7">
    <source>
        <dbReference type="Proteomes" id="UP001141552"/>
    </source>
</evidence>
<dbReference type="GO" id="GO:0005524">
    <property type="term" value="F:ATP binding"/>
    <property type="evidence" value="ECO:0007669"/>
    <property type="project" value="UniProtKB-KW"/>
</dbReference>
<evidence type="ECO:0008006" key="8">
    <source>
        <dbReference type="Google" id="ProtNLM"/>
    </source>
</evidence>
<evidence type="ECO:0000256" key="3">
    <source>
        <dbReference type="ARBA" id="ARBA00022741"/>
    </source>
</evidence>
<dbReference type="InterPro" id="IPR011009">
    <property type="entry name" value="Kinase-like_dom_sf"/>
</dbReference>
<dbReference type="Proteomes" id="UP001141552">
    <property type="component" value="Unassembled WGS sequence"/>
</dbReference>
<keyword evidence="3" id="KW-0547">Nucleotide-binding</keyword>
<comment type="caution">
    <text evidence="6">The sequence shown here is derived from an EMBL/GenBank/DDBJ whole genome shotgun (WGS) entry which is preliminary data.</text>
</comment>
<accession>A0A9Q0JPB2</accession>
<dbReference type="PANTHER" id="PTHR27002:SF851">
    <property type="entry name" value="G-TYPE LECTIN S-RECEPTOR-LIKE SERINE_THREONINE-PROTEIN KINASE SD1-1"/>
    <property type="match status" value="1"/>
</dbReference>
<dbReference type="GO" id="GO:0004674">
    <property type="term" value="F:protein serine/threonine kinase activity"/>
    <property type="evidence" value="ECO:0007669"/>
    <property type="project" value="UniProtKB-KW"/>
</dbReference>
<dbReference type="EMBL" id="JAKUCV010000696">
    <property type="protein sequence ID" value="KAJ4849118.1"/>
    <property type="molecule type" value="Genomic_DNA"/>
</dbReference>
<proteinExistence type="predicted"/>
<protein>
    <recommendedName>
        <fullName evidence="8">Protein kinase domain-containing protein</fullName>
    </recommendedName>
</protein>
<dbReference type="GO" id="GO:0005886">
    <property type="term" value="C:plasma membrane"/>
    <property type="evidence" value="ECO:0007669"/>
    <property type="project" value="TreeGrafter"/>
</dbReference>
<dbReference type="OrthoDB" id="1938319at2759"/>
<organism evidence="6 7">
    <name type="scientific">Turnera subulata</name>
    <dbReference type="NCBI Taxonomy" id="218843"/>
    <lineage>
        <taxon>Eukaryota</taxon>
        <taxon>Viridiplantae</taxon>
        <taxon>Streptophyta</taxon>
        <taxon>Embryophyta</taxon>
        <taxon>Tracheophyta</taxon>
        <taxon>Spermatophyta</taxon>
        <taxon>Magnoliopsida</taxon>
        <taxon>eudicotyledons</taxon>
        <taxon>Gunneridae</taxon>
        <taxon>Pentapetalae</taxon>
        <taxon>rosids</taxon>
        <taxon>fabids</taxon>
        <taxon>Malpighiales</taxon>
        <taxon>Passifloraceae</taxon>
        <taxon>Turnera</taxon>
    </lineage>
</organism>
<evidence type="ECO:0000256" key="1">
    <source>
        <dbReference type="ARBA" id="ARBA00022527"/>
    </source>
</evidence>
<evidence type="ECO:0000313" key="6">
    <source>
        <dbReference type="EMBL" id="KAJ4849118.1"/>
    </source>
</evidence>
<name>A0A9Q0JPB2_9ROSI</name>
<dbReference type="SUPFAM" id="SSF56112">
    <property type="entry name" value="Protein kinase-like (PK-like)"/>
    <property type="match status" value="1"/>
</dbReference>
<gene>
    <name evidence="6" type="ORF">Tsubulata_049274</name>
</gene>
<dbReference type="PANTHER" id="PTHR27002">
    <property type="entry name" value="RECEPTOR-LIKE SERINE/THREONINE-PROTEIN KINASE SD1-8"/>
    <property type="match status" value="1"/>
</dbReference>
<evidence type="ECO:0000256" key="5">
    <source>
        <dbReference type="ARBA" id="ARBA00022840"/>
    </source>
</evidence>
<dbReference type="Gene3D" id="3.30.200.20">
    <property type="entry name" value="Phosphorylase Kinase, domain 1"/>
    <property type="match status" value="1"/>
</dbReference>
<evidence type="ECO:0000256" key="4">
    <source>
        <dbReference type="ARBA" id="ARBA00022777"/>
    </source>
</evidence>
<reference evidence="6" key="2">
    <citation type="journal article" date="2023" name="Plants (Basel)">
        <title>Annotation of the Turnera subulata (Passifloraceae) Draft Genome Reveals the S-Locus Evolved after the Divergence of Turneroideae from Passifloroideae in a Stepwise Manner.</title>
        <authorList>
            <person name="Henning P.M."/>
            <person name="Roalson E.H."/>
            <person name="Mir W."/>
            <person name="McCubbin A.G."/>
            <person name="Shore J.S."/>
        </authorList>
    </citation>
    <scope>NUCLEOTIDE SEQUENCE</scope>
    <source>
        <strain evidence="6">F60SS</strain>
    </source>
</reference>
<keyword evidence="7" id="KW-1185">Reference proteome</keyword>
<reference evidence="6" key="1">
    <citation type="submission" date="2022-02" db="EMBL/GenBank/DDBJ databases">
        <authorList>
            <person name="Henning P.M."/>
            <person name="McCubbin A.G."/>
            <person name="Shore J.S."/>
        </authorList>
    </citation>
    <scope>NUCLEOTIDE SEQUENCE</scope>
    <source>
        <strain evidence="6">F60SS</strain>
        <tissue evidence="6">Leaves</tissue>
    </source>
</reference>
<sequence length="67" mass="7259">MCLEAKLIEESALLYVSRLLVSFAGAMKDDLELPLFDFGTIACATNNFSVTNKLGQGGYGPVYKVKP</sequence>
<evidence type="ECO:0000256" key="2">
    <source>
        <dbReference type="ARBA" id="ARBA00022679"/>
    </source>
</evidence>
<keyword evidence="4" id="KW-0418">Kinase</keyword>
<keyword evidence="1" id="KW-0723">Serine/threonine-protein kinase</keyword>
<keyword evidence="2" id="KW-0808">Transferase</keyword>